<dbReference type="SFLD" id="SFLDG01094">
    <property type="entry name" value="Uncharacterised_Radical_SAM_Su"/>
    <property type="match status" value="1"/>
</dbReference>
<dbReference type="GO" id="GO:0046872">
    <property type="term" value="F:metal ion binding"/>
    <property type="evidence" value="ECO:0007669"/>
    <property type="project" value="UniProtKB-KW"/>
</dbReference>
<reference evidence="9" key="1">
    <citation type="submission" date="2014-07" db="EMBL/GenBank/DDBJ databases">
        <authorList>
            <person name="Zhang J.E."/>
            <person name="Yang H."/>
            <person name="Guo J."/>
            <person name="Deng Z."/>
            <person name="Luo H."/>
            <person name="Luo M."/>
            <person name="Zhao B."/>
        </authorList>
    </citation>
    <scope>NUCLEOTIDE SEQUENCE</scope>
    <source>
        <strain evidence="9">AM4</strain>
    </source>
</reference>
<gene>
    <name evidence="9" type="ORF">AAM4_1038</name>
</gene>
<dbReference type="InterPro" id="IPR034457">
    <property type="entry name" value="Organic_radical-activating"/>
</dbReference>
<dbReference type="NCBIfam" id="TIGR02495">
    <property type="entry name" value="NrdG2"/>
    <property type="match status" value="1"/>
</dbReference>
<organism evidence="9">
    <name type="scientific">Actinomyces succiniciruminis</name>
    <dbReference type="NCBI Taxonomy" id="1522002"/>
    <lineage>
        <taxon>Bacteria</taxon>
        <taxon>Bacillati</taxon>
        <taxon>Actinomycetota</taxon>
        <taxon>Actinomycetes</taxon>
        <taxon>Actinomycetales</taxon>
        <taxon>Actinomycetaceae</taxon>
        <taxon>Actinomyces</taxon>
    </lineage>
</organism>
<dbReference type="GO" id="GO:0051539">
    <property type="term" value="F:4 iron, 4 sulfur cluster binding"/>
    <property type="evidence" value="ECO:0007669"/>
    <property type="project" value="UniProtKB-KW"/>
</dbReference>
<evidence type="ECO:0000313" key="9">
    <source>
        <dbReference type="EMBL" id="CED90870.1"/>
    </source>
</evidence>
<dbReference type="InterPro" id="IPR007197">
    <property type="entry name" value="rSAM"/>
</dbReference>
<feature type="domain" description="Radical SAM core" evidence="8">
    <location>
        <begin position="41"/>
        <end position="258"/>
    </location>
</feature>
<dbReference type="InterPro" id="IPR058240">
    <property type="entry name" value="rSAM_sf"/>
</dbReference>
<keyword evidence="4" id="KW-0479">Metal-binding</keyword>
<name>A0A1L7RL49_9ACTO</name>
<keyword evidence="2" id="KW-0004">4Fe-4S</keyword>
<keyword evidence="6" id="KW-0411">Iron-sulfur</keyword>
<evidence type="ECO:0000259" key="8">
    <source>
        <dbReference type="PROSITE" id="PS51918"/>
    </source>
</evidence>
<proteinExistence type="predicted"/>
<dbReference type="SUPFAM" id="SSF102114">
    <property type="entry name" value="Radical SAM enzymes"/>
    <property type="match status" value="1"/>
</dbReference>
<dbReference type="InterPro" id="IPR013785">
    <property type="entry name" value="Aldolase_TIM"/>
</dbReference>
<dbReference type="SFLD" id="SFLDS00029">
    <property type="entry name" value="Radical_SAM"/>
    <property type="match status" value="1"/>
</dbReference>
<comment type="cofactor">
    <cofactor evidence="1">
        <name>[4Fe-4S] cluster</name>
        <dbReference type="ChEBI" id="CHEBI:49883"/>
    </cofactor>
</comment>
<sequence>MSSESAPGARRPGGVDIDVPAHRPADDLQIAGLVPMSTVDWPDHLVATVFLQGCPWNCFYCHNQALIPTRTPGAVAWDEVRSLLARRRGLLDGVVLTGGEALRQDALADAAAEVKEMGFQVGLHTAGPYPGRLRDMVARGLVDWVGIDIKALPEHYDAVVGRPNSAAKAWESLQVLVDAATRGDGVDFEVRTTVVPGDVTAADAVEVARRVHDAGARVYALQQARGEGTTGDFAVSAPGWDAECERMAAQIEALGWDRFTYRPA</sequence>
<accession>A0A1L7RL49</accession>
<evidence type="ECO:0000256" key="6">
    <source>
        <dbReference type="ARBA" id="ARBA00023014"/>
    </source>
</evidence>
<dbReference type="PANTHER" id="PTHR30352">
    <property type="entry name" value="PYRUVATE FORMATE-LYASE-ACTIVATING ENZYME"/>
    <property type="match status" value="1"/>
</dbReference>
<dbReference type="Pfam" id="PF04055">
    <property type="entry name" value="Radical_SAM"/>
    <property type="match status" value="1"/>
</dbReference>
<keyword evidence="3" id="KW-0949">S-adenosyl-L-methionine</keyword>
<dbReference type="PROSITE" id="PS51918">
    <property type="entry name" value="RADICAL_SAM"/>
    <property type="match status" value="1"/>
</dbReference>
<dbReference type="PANTHER" id="PTHR30352:SF13">
    <property type="entry name" value="GLYCYL-RADICAL ENZYME ACTIVATING ENZYME YJJW-RELATED"/>
    <property type="match status" value="1"/>
</dbReference>
<evidence type="ECO:0000256" key="2">
    <source>
        <dbReference type="ARBA" id="ARBA00022485"/>
    </source>
</evidence>
<dbReference type="Gene3D" id="3.20.20.70">
    <property type="entry name" value="Aldolase class I"/>
    <property type="match status" value="1"/>
</dbReference>
<keyword evidence="5" id="KW-0408">Iron</keyword>
<evidence type="ECO:0000256" key="4">
    <source>
        <dbReference type="ARBA" id="ARBA00022723"/>
    </source>
</evidence>
<protein>
    <submittedName>
        <fullName evidence="9">Anaerobic ribonucleoside-triphosphate reductase activating protein</fullName>
    </submittedName>
</protein>
<dbReference type="GO" id="GO:0003824">
    <property type="term" value="F:catalytic activity"/>
    <property type="evidence" value="ECO:0007669"/>
    <property type="project" value="InterPro"/>
</dbReference>
<evidence type="ECO:0000256" key="3">
    <source>
        <dbReference type="ARBA" id="ARBA00022691"/>
    </source>
</evidence>
<dbReference type="CDD" id="cd01335">
    <property type="entry name" value="Radical_SAM"/>
    <property type="match status" value="1"/>
</dbReference>
<feature type="region of interest" description="Disordered" evidence="7">
    <location>
        <begin position="1"/>
        <end position="20"/>
    </location>
</feature>
<evidence type="ECO:0000256" key="5">
    <source>
        <dbReference type="ARBA" id="ARBA00023004"/>
    </source>
</evidence>
<evidence type="ECO:0000256" key="1">
    <source>
        <dbReference type="ARBA" id="ARBA00001966"/>
    </source>
</evidence>
<dbReference type="AlphaFoldDB" id="A0A1L7RL49"/>
<dbReference type="EMBL" id="LK995486">
    <property type="protein sequence ID" value="CED90870.1"/>
    <property type="molecule type" value="Genomic_DNA"/>
</dbReference>
<dbReference type="InterPro" id="IPR012840">
    <property type="entry name" value="NrdG2"/>
</dbReference>
<evidence type="ECO:0000256" key="7">
    <source>
        <dbReference type="SAM" id="MobiDB-lite"/>
    </source>
</evidence>